<proteinExistence type="predicted"/>
<dbReference type="EMBL" id="UYYB01094709">
    <property type="protein sequence ID" value="VDM74876.1"/>
    <property type="molecule type" value="Genomic_DNA"/>
</dbReference>
<protein>
    <recommendedName>
        <fullName evidence="3">SCP domain-containing protein</fullName>
    </recommendedName>
</protein>
<dbReference type="Gene3D" id="3.40.33.10">
    <property type="entry name" value="CAP"/>
    <property type="match status" value="1"/>
</dbReference>
<dbReference type="SUPFAM" id="SSF55797">
    <property type="entry name" value="PR-1-like"/>
    <property type="match status" value="1"/>
</dbReference>
<dbReference type="InterPro" id="IPR035940">
    <property type="entry name" value="CAP_sf"/>
</dbReference>
<dbReference type="Proteomes" id="UP000270094">
    <property type="component" value="Unassembled WGS sequence"/>
</dbReference>
<evidence type="ECO:0008006" key="3">
    <source>
        <dbReference type="Google" id="ProtNLM"/>
    </source>
</evidence>
<keyword evidence="2" id="KW-1185">Reference proteome</keyword>
<name>A0A3P7IWY9_STRVU</name>
<organism evidence="1 2">
    <name type="scientific">Strongylus vulgaris</name>
    <name type="common">Blood worm</name>
    <dbReference type="NCBI Taxonomy" id="40348"/>
    <lineage>
        <taxon>Eukaryota</taxon>
        <taxon>Metazoa</taxon>
        <taxon>Ecdysozoa</taxon>
        <taxon>Nematoda</taxon>
        <taxon>Chromadorea</taxon>
        <taxon>Rhabditida</taxon>
        <taxon>Rhabditina</taxon>
        <taxon>Rhabditomorpha</taxon>
        <taxon>Strongyloidea</taxon>
        <taxon>Strongylidae</taxon>
        <taxon>Strongylus</taxon>
    </lineage>
</organism>
<reference evidence="1 2" key="1">
    <citation type="submission" date="2018-11" db="EMBL/GenBank/DDBJ databases">
        <authorList>
            <consortium name="Pathogen Informatics"/>
        </authorList>
    </citation>
    <scope>NUCLEOTIDE SEQUENCE [LARGE SCALE GENOMIC DNA]</scope>
</reference>
<gene>
    <name evidence="1" type="ORF">SVUK_LOCUS9874</name>
</gene>
<evidence type="ECO:0000313" key="1">
    <source>
        <dbReference type="EMBL" id="VDM74876.1"/>
    </source>
</evidence>
<sequence>MTLCCKKLIIIITDLSKSRKILAAGTVRREDGSYLPAGEIGELKYNCKLEEDAYVMSCDEEPHSPIIMKNFDAVDMTQVTRRTRRDVVAFEMAFTHWYDSRLNGTIPPDLIVLKDLYFKVHPFVKIAFGGNRGVGCAVKECPENKMPWNNYLPIYLNKTKCETCKAERGENACKEYWPCFHEDD</sequence>
<dbReference type="AlphaFoldDB" id="A0A3P7IWY9"/>
<evidence type="ECO:0000313" key="2">
    <source>
        <dbReference type="Proteomes" id="UP000270094"/>
    </source>
</evidence>
<accession>A0A3P7IWY9</accession>